<evidence type="ECO:0000256" key="3">
    <source>
        <dbReference type="ARBA" id="ARBA00023163"/>
    </source>
</evidence>
<dbReference type="PANTHER" id="PTHR46796:SF12">
    <property type="entry name" value="HTH-TYPE DNA-BINDING TRANSCRIPTIONAL ACTIVATOR EUTR"/>
    <property type="match status" value="1"/>
</dbReference>
<dbReference type="OrthoDB" id="6003540at2"/>
<dbReference type="GO" id="GO:0003700">
    <property type="term" value="F:DNA-binding transcription factor activity"/>
    <property type="evidence" value="ECO:0007669"/>
    <property type="project" value="InterPro"/>
</dbReference>
<feature type="domain" description="HTH araC/xylS-type" evidence="4">
    <location>
        <begin position="221"/>
        <end position="320"/>
    </location>
</feature>
<keyword evidence="3" id="KW-0804">Transcription</keyword>
<organism evidence="5 6">
    <name type="scientific">Terasakiispira papahanaumokuakeensis</name>
    <dbReference type="NCBI Taxonomy" id="197479"/>
    <lineage>
        <taxon>Bacteria</taxon>
        <taxon>Pseudomonadati</taxon>
        <taxon>Pseudomonadota</taxon>
        <taxon>Gammaproteobacteria</taxon>
        <taxon>Oceanospirillales</taxon>
        <taxon>Terasakiispira</taxon>
    </lineage>
</organism>
<evidence type="ECO:0000259" key="4">
    <source>
        <dbReference type="PROSITE" id="PS01124"/>
    </source>
</evidence>
<dbReference type="PROSITE" id="PS01124">
    <property type="entry name" value="HTH_ARAC_FAMILY_2"/>
    <property type="match status" value="1"/>
</dbReference>
<comment type="caution">
    <text evidence="5">The sequence shown here is derived from an EMBL/GenBank/DDBJ whole genome shotgun (WGS) entry which is preliminary data.</text>
</comment>
<protein>
    <recommendedName>
        <fullName evidence="4">HTH araC/xylS-type domain-containing protein</fullName>
    </recommendedName>
</protein>
<dbReference type="SUPFAM" id="SSF46689">
    <property type="entry name" value="Homeodomain-like"/>
    <property type="match status" value="1"/>
</dbReference>
<sequence>MNRMNIPVERACLDVGIPCVVRQQTCDIQQHAEEHQGWDLQLMQLSSGCFKGQMVRFELDGLSLIRESSNQALLKRGALSCHQVSFNFPLSKPRDPLICLGRRYDYGGVLAVMGGELPEIRVAADLDVLSLSVDYQKLAGLSDETQEAIERLQSGPCYLPSFSSYQALTRLFDLSCQWLVLRPDLVCRSVLSDAFLGHIVDALAQGAVESVMPSERKRVVDRAREVIDAHHDEPVSIPSICHDIGVSQRKLQYCFQEYLGVSPATYVRLFRLNAVHRSLACGDAWQVQDEAIRWGFFHLGHFAMAYRQLFGERPSETLERSRRNSAKSG</sequence>
<dbReference type="STRING" id="197479.BFW38_03795"/>
<dbReference type="Gene3D" id="1.10.10.60">
    <property type="entry name" value="Homeodomain-like"/>
    <property type="match status" value="1"/>
</dbReference>
<name>A0A1E2V716_9GAMM</name>
<dbReference type="SMART" id="SM00342">
    <property type="entry name" value="HTH_ARAC"/>
    <property type="match status" value="1"/>
</dbReference>
<keyword evidence="2" id="KW-0238">DNA-binding</keyword>
<dbReference type="Proteomes" id="UP000094291">
    <property type="component" value="Unassembled WGS sequence"/>
</dbReference>
<evidence type="ECO:0000313" key="6">
    <source>
        <dbReference type="Proteomes" id="UP000094291"/>
    </source>
</evidence>
<dbReference type="EMBL" id="MDTQ01000001">
    <property type="protein sequence ID" value="ODC02800.1"/>
    <property type="molecule type" value="Genomic_DNA"/>
</dbReference>
<dbReference type="GO" id="GO:0043565">
    <property type="term" value="F:sequence-specific DNA binding"/>
    <property type="evidence" value="ECO:0007669"/>
    <property type="project" value="InterPro"/>
</dbReference>
<dbReference type="InterPro" id="IPR018060">
    <property type="entry name" value="HTH_AraC"/>
</dbReference>
<dbReference type="AlphaFoldDB" id="A0A1E2V716"/>
<evidence type="ECO:0000256" key="2">
    <source>
        <dbReference type="ARBA" id="ARBA00023125"/>
    </source>
</evidence>
<keyword evidence="1" id="KW-0805">Transcription regulation</keyword>
<reference evidence="5 6" key="1">
    <citation type="submission" date="2016-08" db="EMBL/GenBank/DDBJ databases">
        <authorList>
            <person name="Seilhamer J.J."/>
        </authorList>
    </citation>
    <scope>NUCLEOTIDE SEQUENCE [LARGE SCALE GENOMIC DNA]</scope>
    <source>
        <strain evidence="5 6">PH27A</strain>
    </source>
</reference>
<proteinExistence type="predicted"/>
<accession>A0A1E2V716</accession>
<dbReference type="InterPro" id="IPR009057">
    <property type="entry name" value="Homeodomain-like_sf"/>
</dbReference>
<gene>
    <name evidence="5" type="ORF">BFW38_03795</name>
</gene>
<evidence type="ECO:0000313" key="5">
    <source>
        <dbReference type="EMBL" id="ODC02800.1"/>
    </source>
</evidence>
<evidence type="ECO:0000256" key="1">
    <source>
        <dbReference type="ARBA" id="ARBA00023015"/>
    </source>
</evidence>
<dbReference type="InterPro" id="IPR050204">
    <property type="entry name" value="AraC_XylS_family_regulators"/>
</dbReference>
<dbReference type="PANTHER" id="PTHR46796">
    <property type="entry name" value="HTH-TYPE TRANSCRIPTIONAL ACTIVATOR RHAS-RELATED"/>
    <property type="match status" value="1"/>
</dbReference>
<dbReference type="Pfam" id="PF12833">
    <property type="entry name" value="HTH_18"/>
    <property type="match status" value="1"/>
</dbReference>
<keyword evidence="6" id="KW-1185">Reference proteome</keyword>